<feature type="domain" description="Neurotransmitter-gated ion-channel transmembrane" evidence="7">
    <location>
        <begin position="245"/>
        <end position="336"/>
    </location>
</feature>
<evidence type="ECO:0000313" key="9">
    <source>
        <dbReference type="RefSeq" id="XP_022312569.1"/>
    </source>
</evidence>
<organism evidence="8 9">
    <name type="scientific">Crassostrea virginica</name>
    <name type="common">Eastern oyster</name>
    <dbReference type="NCBI Taxonomy" id="6565"/>
    <lineage>
        <taxon>Eukaryota</taxon>
        <taxon>Metazoa</taxon>
        <taxon>Spiralia</taxon>
        <taxon>Lophotrochozoa</taxon>
        <taxon>Mollusca</taxon>
        <taxon>Bivalvia</taxon>
        <taxon>Autobranchia</taxon>
        <taxon>Pteriomorphia</taxon>
        <taxon>Ostreida</taxon>
        <taxon>Ostreoidea</taxon>
        <taxon>Ostreidae</taxon>
        <taxon>Crassostrea</taxon>
    </lineage>
</organism>
<dbReference type="Gene3D" id="1.20.58.390">
    <property type="entry name" value="Neurotransmitter-gated ion-channel transmembrane domain"/>
    <property type="match status" value="1"/>
</dbReference>
<dbReference type="InterPro" id="IPR036734">
    <property type="entry name" value="Neur_chan_lig-bd_sf"/>
</dbReference>
<keyword evidence="8" id="KW-1185">Reference proteome</keyword>
<dbReference type="InterPro" id="IPR038050">
    <property type="entry name" value="Neuro_actylchol_rec"/>
</dbReference>
<evidence type="ECO:0000256" key="2">
    <source>
        <dbReference type="ARBA" id="ARBA00022692"/>
    </source>
</evidence>
<feature type="transmembrane region" description="Helical" evidence="5">
    <location>
        <begin position="270"/>
        <end position="287"/>
    </location>
</feature>
<feature type="transmembrane region" description="Helical" evidence="5">
    <location>
        <begin position="6"/>
        <end position="27"/>
    </location>
</feature>
<dbReference type="CDD" id="cd18989">
    <property type="entry name" value="LGIC_ECD_cation"/>
    <property type="match status" value="1"/>
</dbReference>
<dbReference type="Gene3D" id="2.70.170.10">
    <property type="entry name" value="Neurotransmitter-gated ion-channel ligand-binding domain"/>
    <property type="match status" value="1"/>
</dbReference>
<keyword evidence="5" id="KW-0813">Transport</keyword>
<dbReference type="AlphaFoldDB" id="A0A8B8CBP9"/>
<dbReference type="PANTHER" id="PTHR18945">
    <property type="entry name" value="NEUROTRANSMITTER GATED ION CHANNEL"/>
    <property type="match status" value="1"/>
</dbReference>
<keyword evidence="5" id="KW-0407">Ion channel</keyword>
<evidence type="ECO:0000256" key="4">
    <source>
        <dbReference type="ARBA" id="ARBA00023136"/>
    </source>
</evidence>
<comment type="subcellular location">
    <subcellularLocation>
        <location evidence="1">Membrane</location>
        <topology evidence="1">Multi-pass membrane protein</topology>
    </subcellularLocation>
</comment>
<dbReference type="OrthoDB" id="6123245at2759"/>
<feature type="transmembrane region" description="Helical" evidence="5">
    <location>
        <begin position="240"/>
        <end position="264"/>
    </location>
</feature>
<evidence type="ECO:0000313" key="8">
    <source>
        <dbReference type="Proteomes" id="UP000694844"/>
    </source>
</evidence>
<dbReference type="InterPro" id="IPR006029">
    <property type="entry name" value="Neurotrans-gated_channel_TM"/>
</dbReference>
<proteinExistence type="inferred from homology"/>
<evidence type="ECO:0000259" key="6">
    <source>
        <dbReference type="Pfam" id="PF02931"/>
    </source>
</evidence>
<dbReference type="SUPFAM" id="SSF90112">
    <property type="entry name" value="Neurotransmitter-gated ion-channel transmembrane pore"/>
    <property type="match status" value="1"/>
</dbReference>
<gene>
    <name evidence="9" type="primary">LOC111117696</name>
</gene>
<dbReference type="GO" id="GO:0005230">
    <property type="term" value="F:extracellular ligand-gated monoatomic ion channel activity"/>
    <property type="evidence" value="ECO:0007669"/>
    <property type="project" value="InterPro"/>
</dbReference>
<sequence length="420" mass="48811">MSRSKEIRFFIFINVFSSMLLWLVAICDGKLTTGLKRLIHDKFVLEGYDKRIRPVEHQGYTLELDVSLYFSGINSLDDVKGIFSSSGYVVLQWFDSYLTWRPENYGNITEMYLPQNDIWKPDLALKNGLKSFREMGGAFYYLYVEHTGLVIWWPFQVFETKCHIDITYFPFDRQTCNITLTIWTHTIYEVNISKSNQGLNFYEFYPNSVWEITSTSYHVNTVSDESEVTFTFNLRRKPGFYILNLILPIFFLGSLNLVVFVIPTQSEEKIPFSITLFLSFAVFLNILDSTLPENSENTSCLCVYLVIELTIAVFILVISAIQVRIYHRNSATHLSGFQRRLVNLSRRITCYSSRWYSISHDTDATNRENKGPVEKTKARPEQETEWISLCTAIDILVFYAVLVVQILVIIILAIIINVNR</sequence>
<evidence type="ECO:0000256" key="5">
    <source>
        <dbReference type="RuleBase" id="RU000687"/>
    </source>
</evidence>
<dbReference type="GO" id="GO:0004888">
    <property type="term" value="F:transmembrane signaling receptor activity"/>
    <property type="evidence" value="ECO:0007669"/>
    <property type="project" value="InterPro"/>
</dbReference>
<dbReference type="InterPro" id="IPR018000">
    <property type="entry name" value="Neurotransmitter_ion_chnl_CS"/>
</dbReference>
<dbReference type="PROSITE" id="PS00236">
    <property type="entry name" value="NEUROTR_ION_CHANNEL"/>
    <property type="match status" value="1"/>
</dbReference>
<evidence type="ECO:0000256" key="3">
    <source>
        <dbReference type="ARBA" id="ARBA00022989"/>
    </source>
</evidence>
<dbReference type="InterPro" id="IPR006201">
    <property type="entry name" value="Neur_channel"/>
</dbReference>
<keyword evidence="4 5" id="KW-0472">Membrane</keyword>
<protein>
    <submittedName>
        <fullName evidence="9">Neuronal acetylcholine receptor subunit non-alpha-2-like</fullName>
    </submittedName>
</protein>
<dbReference type="Pfam" id="PF02932">
    <property type="entry name" value="Neur_chan_memb"/>
    <property type="match status" value="1"/>
</dbReference>
<dbReference type="GeneID" id="111117696"/>
<keyword evidence="3 5" id="KW-1133">Transmembrane helix</keyword>
<keyword evidence="5" id="KW-0406">Ion transport</keyword>
<comment type="similarity">
    <text evidence="5">Belongs to the ligand-gated ion channel (TC 1.A.9) family.</text>
</comment>
<dbReference type="Pfam" id="PF02931">
    <property type="entry name" value="Neur_chan_LBD"/>
    <property type="match status" value="1"/>
</dbReference>
<dbReference type="Proteomes" id="UP000694844">
    <property type="component" value="Chromosome 10"/>
</dbReference>
<keyword evidence="2 5" id="KW-0812">Transmembrane</keyword>
<accession>A0A8B8CBP9</accession>
<evidence type="ECO:0000256" key="1">
    <source>
        <dbReference type="ARBA" id="ARBA00004141"/>
    </source>
</evidence>
<dbReference type="InterPro" id="IPR006202">
    <property type="entry name" value="Neur_chan_lig-bd"/>
</dbReference>
<dbReference type="SUPFAM" id="SSF63712">
    <property type="entry name" value="Nicotinic receptor ligand binding domain-like"/>
    <property type="match status" value="1"/>
</dbReference>
<feature type="transmembrane region" description="Helical" evidence="5">
    <location>
        <begin position="396"/>
        <end position="418"/>
    </location>
</feature>
<dbReference type="GO" id="GO:0016020">
    <property type="term" value="C:membrane"/>
    <property type="evidence" value="ECO:0007669"/>
    <property type="project" value="UniProtKB-SubCell"/>
</dbReference>
<feature type="domain" description="Neurotransmitter-gated ion-channel ligand-binding" evidence="6">
    <location>
        <begin position="44"/>
        <end position="238"/>
    </location>
</feature>
<dbReference type="InterPro" id="IPR036719">
    <property type="entry name" value="Neuro-gated_channel_TM_sf"/>
</dbReference>
<dbReference type="CDD" id="cd19051">
    <property type="entry name" value="LGIC_TM_cation"/>
    <property type="match status" value="1"/>
</dbReference>
<dbReference type="RefSeq" id="XP_022312569.1">
    <property type="nucleotide sequence ID" value="XM_022456861.1"/>
</dbReference>
<reference evidence="9" key="1">
    <citation type="submission" date="2025-08" db="UniProtKB">
        <authorList>
            <consortium name="RefSeq"/>
        </authorList>
    </citation>
    <scope>IDENTIFICATION</scope>
    <source>
        <tissue evidence="9">Whole sample</tissue>
    </source>
</reference>
<evidence type="ECO:0000259" key="7">
    <source>
        <dbReference type="Pfam" id="PF02932"/>
    </source>
</evidence>
<name>A0A8B8CBP9_CRAVI</name>
<dbReference type="PRINTS" id="PR00252">
    <property type="entry name" value="NRIONCHANNEL"/>
</dbReference>
<feature type="transmembrane region" description="Helical" evidence="5">
    <location>
        <begin position="299"/>
        <end position="321"/>
    </location>
</feature>
<dbReference type="KEGG" id="cvn:111117696"/>
<dbReference type="FunFam" id="2.70.170.10:FF:000028">
    <property type="entry name" value="AcetylCholine Receptor"/>
    <property type="match status" value="1"/>
</dbReference>